<reference evidence="1 2" key="1">
    <citation type="submission" date="2019-11" db="EMBL/GenBank/DDBJ databases">
        <title>Genome sequences of 17 halophilic strains isolated from different environments.</title>
        <authorList>
            <person name="Furrow R.E."/>
        </authorList>
    </citation>
    <scope>NUCLEOTIDE SEQUENCE [LARGE SCALE GENOMIC DNA]</scope>
    <source>
        <strain evidence="1 2">22511_23_Filter</strain>
    </source>
</reference>
<dbReference type="Proteomes" id="UP000460949">
    <property type="component" value="Unassembled WGS sequence"/>
</dbReference>
<protein>
    <submittedName>
        <fullName evidence="1">Uncharacterized protein</fullName>
    </submittedName>
</protein>
<name>A0A845DUF5_9BACI</name>
<dbReference type="AlphaFoldDB" id="A0A845DUF5"/>
<organism evidence="1 2">
    <name type="scientific">Halobacillus litoralis</name>
    <dbReference type="NCBI Taxonomy" id="45668"/>
    <lineage>
        <taxon>Bacteria</taxon>
        <taxon>Bacillati</taxon>
        <taxon>Bacillota</taxon>
        <taxon>Bacilli</taxon>
        <taxon>Bacillales</taxon>
        <taxon>Bacillaceae</taxon>
        <taxon>Halobacillus</taxon>
    </lineage>
</organism>
<evidence type="ECO:0000313" key="1">
    <source>
        <dbReference type="EMBL" id="MYL21281.1"/>
    </source>
</evidence>
<dbReference type="RefSeq" id="WP_160838829.1">
    <property type="nucleotide sequence ID" value="NZ_WMET01000004.1"/>
</dbReference>
<evidence type="ECO:0000313" key="2">
    <source>
        <dbReference type="Proteomes" id="UP000460949"/>
    </source>
</evidence>
<accession>A0A845DUF5</accession>
<dbReference type="EMBL" id="WMET01000004">
    <property type="protein sequence ID" value="MYL21281.1"/>
    <property type="molecule type" value="Genomic_DNA"/>
</dbReference>
<comment type="caution">
    <text evidence="1">The sequence shown here is derived from an EMBL/GenBank/DDBJ whole genome shotgun (WGS) entry which is preliminary data.</text>
</comment>
<gene>
    <name evidence="1" type="ORF">GLW04_15375</name>
</gene>
<sequence length="140" mass="16468">MKKKLMTSAVLITFFVLSVWYIHHTFFFSPLSFEQDDITYQSWTDYQRPMTLTYYDLDGGRTSYQIEGDEEIRSFFKAMKQCPSSAEGNEGEQVLGALRISSARDIVLEAYFYNDFWHVLQKDHERLEITPKLEGLINQL</sequence>
<proteinExistence type="predicted"/>